<dbReference type="Gene3D" id="3.20.20.190">
    <property type="entry name" value="Phosphatidylinositol (PI) phosphodiesterase"/>
    <property type="match status" value="1"/>
</dbReference>
<dbReference type="Pfam" id="PF03009">
    <property type="entry name" value="GDPD"/>
    <property type="match status" value="1"/>
</dbReference>
<dbReference type="PANTHER" id="PTHR46211">
    <property type="entry name" value="GLYCEROPHOSPHORYL DIESTER PHOSPHODIESTERASE"/>
    <property type="match status" value="1"/>
</dbReference>
<dbReference type="Proteomes" id="UP000063781">
    <property type="component" value="Chromosome"/>
</dbReference>
<organism evidence="2 3">
    <name type="scientific">Erysipelothrix larvae</name>
    <dbReference type="NCBI Taxonomy" id="1514105"/>
    <lineage>
        <taxon>Bacteria</taxon>
        <taxon>Bacillati</taxon>
        <taxon>Bacillota</taxon>
        <taxon>Erysipelotrichia</taxon>
        <taxon>Erysipelotrichales</taxon>
        <taxon>Erysipelotrichaceae</taxon>
        <taxon>Erysipelothrix</taxon>
    </lineage>
</organism>
<proteinExistence type="predicted"/>
<dbReference type="GO" id="GO:0008081">
    <property type="term" value="F:phosphoric diester hydrolase activity"/>
    <property type="evidence" value="ECO:0007669"/>
    <property type="project" value="InterPro"/>
</dbReference>
<dbReference type="PROSITE" id="PS51704">
    <property type="entry name" value="GP_PDE"/>
    <property type="match status" value="1"/>
</dbReference>
<dbReference type="STRING" id="1514105.AOC36_04545"/>
<dbReference type="KEGG" id="erl:AOC36_04545"/>
<dbReference type="RefSeq" id="WP_067631859.1">
    <property type="nucleotide sequence ID" value="NZ_CP013213.1"/>
</dbReference>
<feature type="domain" description="GP-PDE" evidence="1">
    <location>
        <begin position="1"/>
        <end position="229"/>
    </location>
</feature>
<dbReference type="InterPro" id="IPR017946">
    <property type="entry name" value="PLC-like_Pdiesterase_TIM-brl"/>
</dbReference>
<sequence length="229" mass="27279">MKYYSHRGLYNPQQNILENSKEAFQCAVDENVGIELDVRLTRDKEVIVVHDASLKRIYGLDKSVEALSYNELNDLTKDTLRIMKFEEFLEFINGRVSLIVECKHCFDNTALCLKVAHLLDNYKGEFCVESFHPLIVRWFKKNRPHFKRGQLVMTKDRYDNGFLWFFGGSGITHWLTKPDFYAFHYRVGSRKLSHWYYRYLSRHCDIVLWTMKKNSPHHFDADAIIYETF</sequence>
<evidence type="ECO:0000313" key="2">
    <source>
        <dbReference type="EMBL" id="AMC93265.1"/>
    </source>
</evidence>
<protein>
    <recommendedName>
        <fullName evidence="1">GP-PDE domain-containing protein</fullName>
    </recommendedName>
</protein>
<evidence type="ECO:0000313" key="3">
    <source>
        <dbReference type="Proteomes" id="UP000063781"/>
    </source>
</evidence>
<dbReference type="AlphaFoldDB" id="A0A0X8GZF1"/>
<reference evidence="2 3" key="1">
    <citation type="submission" date="2015-10" db="EMBL/GenBank/DDBJ databases">
        <title>Erysipelothrix larvae sp. LV19 isolated from the larval gut of the rhinoceros beetle, Trypoxylus dichotomus.</title>
        <authorList>
            <person name="Lim S."/>
            <person name="Kim B.-C."/>
        </authorList>
    </citation>
    <scope>NUCLEOTIDE SEQUENCE [LARGE SCALE GENOMIC DNA]</scope>
    <source>
        <strain evidence="2 3">LV19</strain>
    </source>
</reference>
<gene>
    <name evidence="2" type="ORF">AOC36_04545</name>
</gene>
<keyword evidence="3" id="KW-1185">Reference proteome</keyword>
<evidence type="ECO:0000259" key="1">
    <source>
        <dbReference type="PROSITE" id="PS51704"/>
    </source>
</evidence>
<dbReference type="EMBL" id="CP013213">
    <property type="protein sequence ID" value="AMC93265.1"/>
    <property type="molecule type" value="Genomic_DNA"/>
</dbReference>
<name>A0A0X8GZF1_9FIRM</name>
<accession>A0A0X8GZF1</accession>
<dbReference type="SUPFAM" id="SSF51695">
    <property type="entry name" value="PLC-like phosphodiesterases"/>
    <property type="match status" value="1"/>
</dbReference>
<dbReference type="OrthoDB" id="384721at2"/>
<dbReference type="PANTHER" id="PTHR46211:SF1">
    <property type="entry name" value="GLYCEROPHOSPHODIESTER PHOSPHODIESTERASE, CYTOPLASMIC"/>
    <property type="match status" value="1"/>
</dbReference>
<dbReference type="GO" id="GO:0006629">
    <property type="term" value="P:lipid metabolic process"/>
    <property type="evidence" value="ECO:0007669"/>
    <property type="project" value="InterPro"/>
</dbReference>
<dbReference type="InterPro" id="IPR030395">
    <property type="entry name" value="GP_PDE_dom"/>
</dbReference>